<keyword evidence="2" id="KW-0378">Hydrolase</keyword>
<feature type="domain" description="HD" evidence="1">
    <location>
        <begin position="34"/>
        <end position="110"/>
    </location>
</feature>
<dbReference type="GO" id="GO:0016787">
    <property type="term" value="F:hydrolase activity"/>
    <property type="evidence" value="ECO:0007669"/>
    <property type="project" value="UniProtKB-KW"/>
</dbReference>
<dbReference type="Gene3D" id="1.10.3210.10">
    <property type="entry name" value="Hypothetical protein af1432"/>
    <property type="match status" value="1"/>
</dbReference>
<name>A0A495XCS3_9PSEU</name>
<keyword evidence="3" id="KW-1185">Reference proteome</keyword>
<comment type="caution">
    <text evidence="2">The sequence shown here is derived from an EMBL/GenBank/DDBJ whole genome shotgun (WGS) entry which is preliminary data.</text>
</comment>
<dbReference type="SUPFAM" id="SSF109604">
    <property type="entry name" value="HD-domain/PDEase-like"/>
    <property type="match status" value="1"/>
</dbReference>
<evidence type="ECO:0000313" key="2">
    <source>
        <dbReference type="EMBL" id="RKT70393.1"/>
    </source>
</evidence>
<dbReference type="Proteomes" id="UP000272729">
    <property type="component" value="Unassembled WGS sequence"/>
</dbReference>
<organism evidence="2 3">
    <name type="scientific">Saccharothrix variisporea</name>
    <dbReference type="NCBI Taxonomy" id="543527"/>
    <lineage>
        <taxon>Bacteria</taxon>
        <taxon>Bacillati</taxon>
        <taxon>Actinomycetota</taxon>
        <taxon>Actinomycetes</taxon>
        <taxon>Pseudonocardiales</taxon>
        <taxon>Pseudonocardiaceae</taxon>
        <taxon>Saccharothrix</taxon>
    </lineage>
</organism>
<dbReference type="Pfam" id="PF01966">
    <property type="entry name" value="HD"/>
    <property type="match status" value="1"/>
</dbReference>
<reference evidence="2 3" key="1">
    <citation type="submission" date="2018-10" db="EMBL/GenBank/DDBJ databases">
        <title>Sequencing the genomes of 1000 actinobacteria strains.</title>
        <authorList>
            <person name="Klenk H.-P."/>
        </authorList>
    </citation>
    <scope>NUCLEOTIDE SEQUENCE [LARGE SCALE GENOMIC DNA]</scope>
    <source>
        <strain evidence="2 3">DSM 43911</strain>
    </source>
</reference>
<evidence type="ECO:0000259" key="1">
    <source>
        <dbReference type="Pfam" id="PF01966"/>
    </source>
</evidence>
<dbReference type="InterPro" id="IPR006674">
    <property type="entry name" value="HD_domain"/>
</dbReference>
<dbReference type="AlphaFoldDB" id="A0A495XCS3"/>
<dbReference type="PIRSF" id="PIRSF035170">
    <property type="entry name" value="HD_phosphohydro"/>
    <property type="match status" value="1"/>
</dbReference>
<dbReference type="PANTHER" id="PTHR21174">
    <property type="match status" value="1"/>
</dbReference>
<accession>A0A495XCS3</accession>
<dbReference type="EMBL" id="RBXR01000001">
    <property type="protein sequence ID" value="RKT70393.1"/>
    <property type="molecule type" value="Genomic_DNA"/>
</dbReference>
<protein>
    <submittedName>
        <fullName evidence="2">Putative metal-dependent HD superfamily phosphohydrolase</fullName>
    </submittedName>
</protein>
<dbReference type="InterPro" id="IPR009218">
    <property type="entry name" value="HD_phosphohydro"/>
</dbReference>
<gene>
    <name evidence="2" type="ORF">DFJ66_3653</name>
</gene>
<sequence length="198" mass="22032">MWDKAVQTLGGRPGTAGDLAARYAEPHRAYHDTDHVLAVARDVADLAAHRTERDRAVLTLAALAHDVVYDGRPGEDERNSAEWVRERLEEAGVDPEPVVALVLATIDHTATDELTALLMDADLAILAADPEAYERYRQAVRREYAHVTDEAWRAGRGQVLESLHERDPLYRTPRARARWEARAKANLAAELAGLSELR</sequence>
<proteinExistence type="predicted"/>
<dbReference type="PANTHER" id="PTHR21174:SF0">
    <property type="entry name" value="HD PHOSPHOHYDROLASE FAMILY PROTEIN-RELATED"/>
    <property type="match status" value="1"/>
</dbReference>
<evidence type="ECO:0000313" key="3">
    <source>
        <dbReference type="Proteomes" id="UP000272729"/>
    </source>
</evidence>